<evidence type="ECO:0000256" key="6">
    <source>
        <dbReference type="ARBA" id="ARBA00023128"/>
    </source>
</evidence>
<dbReference type="PANTHER" id="PTHR21508">
    <property type="entry name" value="MITOGUARDIN"/>
    <property type="match status" value="1"/>
</dbReference>
<feature type="region of interest" description="Disordered" evidence="8">
    <location>
        <begin position="73"/>
        <end position="106"/>
    </location>
</feature>
<comment type="caution">
    <text evidence="10">The sequence shown here is derived from an EMBL/GenBank/DDBJ whole genome shotgun (WGS) entry which is preliminary data.</text>
</comment>
<keyword evidence="3 9" id="KW-0812">Transmembrane</keyword>
<sequence>HLKVNTATETTTIWTACELSFLQIDIFPAKKMNFAKFLPSASSFRGVACAAGLLALTSAGYWAYRRLKRRSGLPAADPQPAQGAVADVEEVEDVQVTEPTRQLPPTELRPQTSAVVLFSRHSRAGELHGARRNIWFLTSHIYGSQFQWKFRGTSSSRGGFPSKETSCAPLGASNSTACEDSFTAVQRVSGSAKEPLSCRGVETVIYVPHEDGEQTFNQVRCSHPPVGVDDQVDTSHLEEEERSFTPRSDLDIESDFEESNDDLSPEESEVPFISSHLWLEGVTDIALKLPAIREAFSGMLACIHVQNLLYVSGKKMLMRLAAANKKDVVGVQPAYDSVVHFLREPSNWESIEAELLQARLHHFSFLDVFFELVLFRCFIHSSPPTAMEDFCIVCFEPSASGARTSGSLRQRGSFFGF</sequence>
<evidence type="ECO:0000313" key="11">
    <source>
        <dbReference type="Proteomes" id="UP001274896"/>
    </source>
</evidence>
<evidence type="ECO:0000256" key="7">
    <source>
        <dbReference type="ARBA" id="ARBA00023136"/>
    </source>
</evidence>
<keyword evidence="7 9" id="KW-0472">Membrane</keyword>
<dbReference type="InterPro" id="IPR019392">
    <property type="entry name" value="Miga"/>
</dbReference>
<keyword evidence="6" id="KW-0496">Mitochondrion</keyword>
<feature type="compositionally biased region" description="Basic and acidic residues" evidence="8">
    <location>
        <begin position="233"/>
        <end position="250"/>
    </location>
</feature>
<evidence type="ECO:0000256" key="1">
    <source>
        <dbReference type="ARBA" id="ARBA00004294"/>
    </source>
</evidence>
<evidence type="ECO:0000256" key="5">
    <source>
        <dbReference type="ARBA" id="ARBA00022989"/>
    </source>
</evidence>
<feature type="region of interest" description="Disordered" evidence="8">
    <location>
        <begin position="217"/>
        <end position="267"/>
    </location>
</feature>
<keyword evidence="5 9" id="KW-1133">Transmembrane helix</keyword>
<accession>A0AAE0UHN2</accession>
<evidence type="ECO:0000256" key="3">
    <source>
        <dbReference type="ARBA" id="ARBA00022692"/>
    </source>
</evidence>
<evidence type="ECO:0000313" key="10">
    <source>
        <dbReference type="EMBL" id="KAK3506385.1"/>
    </source>
</evidence>
<evidence type="ECO:0000256" key="4">
    <source>
        <dbReference type="ARBA" id="ARBA00022787"/>
    </source>
</evidence>
<comment type="subcellular location">
    <subcellularLocation>
        <location evidence="1">Mitochondrion outer membrane</location>
    </subcellularLocation>
</comment>
<feature type="compositionally biased region" description="Acidic residues" evidence="8">
    <location>
        <begin position="251"/>
        <end position="267"/>
    </location>
</feature>
<dbReference type="EMBL" id="JAUCMX010000038">
    <property type="protein sequence ID" value="KAK3506385.1"/>
    <property type="molecule type" value="Genomic_DNA"/>
</dbReference>
<dbReference type="AlphaFoldDB" id="A0AAE0UHN2"/>
<dbReference type="Pfam" id="PF10265">
    <property type="entry name" value="Miga"/>
    <property type="match status" value="1"/>
</dbReference>
<dbReference type="GO" id="GO:0008053">
    <property type="term" value="P:mitochondrial fusion"/>
    <property type="evidence" value="ECO:0007669"/>
    <property type="project" value="InterPro"/>
</dbReference>
<keyword evidence="4" id="KW-1000">Mitochondrion outer membrane</keyword>
<evidence type="ECO:0000256" key="9">
    <source>
        <dbReference type="SAM" id="Phobius"/>
    </source>
</evidence>
<dbReference type="PANTHER" id="PTHR21508:SF5">
    <property type="entry name" value="MITOGUARDIN"/>
    <property type="match status" value="1"/>
</dbReference>
<name>A0AAE0UHN2_9TELE</name>
<comment type="similarity">
    <text evidence="2">Belongs to the mitoguardin family.</text>
</comment>
<protein>
    <submittedName>
        <fullName evidence="10">Uncharacterized protein</fullName>
    </submittedName>
</protein>
<dbReference type="Proteomes" id="UP001274896">
    <property type="component" value="Unassembled WGS sequence"/>
</dbReference>
<feature type="non-terminal residue" evidence="10">
    <location>
        <position position="417"/>
    </location>
</feature>
<gene>
    <name evidence="10" type="ORF">QTP70_019271</name>
</gene>
<keyword evidence="11" id="KW-1185">Reference proteome</keyword>
<dbReference type="GO" id="GO:0005741">
    <property type="term" value="C:mitochondrial outer membrane"/>
    <property type="evidence" value="ECO:0007669"/>
    <property type="project" value="UniProtKB-SubCell"/>
</dbReference>
<organism evidence="10 11">
    <name type="scientific">Hemibagrus guttatus</name>
    <dbReference type="NCBI Taxonomy" id="175788"/>
    <lineage>
        <taxon>Eukaryota</taxon>
        <taxon>Metazoa</taxon>
        <taxon>Chordata</taxon>
        <taxon>Craniata</taxon>
        <taxon>Vertebrata</taxon>
        <taxon>Euteleostomi</taxon>
        <taxon>Actinopterygii</taxon>
        <taxon>Neopterygii</taxon>
        <taxon>Teleostei</taxon>
        <taxon>Ostariophysi</taxon>
        <taxon>Siluriformes</taxon>
        <taxon>Bagridae</taxon>
        <taxon>Hemibagrus</taxon>
    </lineage>
</organism>
<feature type="non-terminal residue" evidence="10">
    <location>
        <position position="1"/>
    </location>
</feature>
<evidence type="ECO:0000256" key="2">
    <source>
        <dbReference type="ARBA" id="ARBA00008969"/>
    </source>
</evidence>
<reference evidence="10" key="1">
    <citation type="submission" date="2023-06" db="EMBL/GenBank/DDBJ databases">
        <title>Male Hemibagrus guttatus genome.</title>
        <authorList>
            <person name="Bian C."/>
        </authorList>
    </citation>
    <scope>NUCLEOTIDE SEQUENCE</scope>
    <source>
        <strain evidence="10">Male_cb2023</strain>
        <tissue evidence="10">Muscle</tissue>
    </source>
</reference>
<evidence type="ECO:0000256" key="8">
    <source>
        <dbReference type="SAM" id="MobiDB-lite"/>
    </source>
</evidence>
<proteinExistence type="inferred from homology"/>
<feature type="transmembrane region" description="Helical" evidence="9">
    <location>
        <begin position="44"/>
        <end position="64"/>
    </location>
</feature>